<dbReference type="EMBL" id="JABANM010008460">
    <property type="protein sequence ID" value="KAF4742570.1"/>
    <property type="molecule type" value="Genomic_DNA"/>
</dbReference>
<feature type="non-terminal residue" evidence="1">
    <location>
        <position position="170"/>
    </location>
</feature>
<feature type="non-terminal residue" evidence="1">
    <location>
        <position position="1"/>
    </location>
</feature>
<proteinExistence type="predicted"/>
<evidence type="ECO:0000313" key="1">
    <source>
        <dbReference type="EMBL" id="KAF4742570.1"/>
    </source>
</evidence>
<comment type="caution">
    <text evidence="1">The sequence shown here is derived from an EMBL/GenBank/DDBJ whole genome shotgun (WGS) entry which is preliminary data.</text>
</comment>
<name>A0A7J6TDV5_PEROL</name>
<dbReference type="AlphaFoldDB" id="A0A7J6TDV5"/>
<accession>A0A7J6TDV5</accession>
<dbReference type="Proteomes" id="UP000574390">
    <property type="component" value="Unassembled WGS sequence"/>
</dbReference>
<dbReference type="SUPFAM" id="SSF47473">
    <property type="entry name" value="EF-hand"/>
    <property type="match status" value="1"/>
</dbReference>
<gene>
    <name evidence="1" type="ORF">FOZ62_010081</name>
</gene>
<protein>
    <submittedName>
        <fullName evidence="1">Uncharacterized protein</fullName>
    </submittedName>
</protein>
<dbReference type="InterPro" id="IPR011992">
    <property type="entry name" value="EF-hand-dom_pair"/>
</dbReference>
<organism evidence="1 2">
    <name type="scientific">Perkinsus olseni</name>
    <name type="common">Perkinsus atlanticus</name>
    <dbReference type="NCBI Taxonomy" id="32597"/>
    <lineage>
        <taxon>Eukaryota</taxon>
        <taxon>Sar</taxon>
        <taxon>Alveolata</taxon>
        <taxon>Perkinsozoa</taxon>
        <taxon>Perkinsea</taxon>
        <taxon>Perkinsida</taxon>
        <taxon>Perkinsidae</taxon>
        <taxon>Perkinsus</taxon>
    </lineage>
</organism>
<evidence type="ECO:0000313" key="2">
    <source>
        <dbReference type="Proteomes" id="UP000574390"/>
    </source>
</evidence>
<reference evidence="1 2" key="1">
    <citation type="submission" date="2020-04" db="EMBL/GenBank/DDBJ databases">
        <title>Perkinsus olseni comparative genomics.</title>
        <authorList>
            <person name="Bogema D.R."/>
        </authorList>
    </citation>
    <scope>NUCLEOTIDE SEQUENCE [LARGE SCALE GENOMIC DNA]</scope>
    <source>
        <strain evidence="1">ATCC PRA-205</strain>
    </source>
</reference>
<sequence>TTQSKRLINEGLVDWRDFMKQTIEVENEYRPPTPPYIQGAKRRECEDRRLYELTDGKEDPILLLDKFRDKHQGHHQQQQQQDDVGAIMMTPCPALCSSSMDSLFMFIRAKAMRAHRALSKYDNDDDGSMNLEVTVRVSDKDGYVDVEDFLKTCTDDDMIMDGPDALDDRA</sequence>